<protein>
    <recommendedName>
        <fullName evidence="3">Probable cytosolic iron-sulfur protein assembly protein 1</fullName>
    </recommendedName>
</protein>
<comment type="function">
    <text evidence="3">Essential component of the cytosolic iron-sulfur (Fe/S) protein assembly machinery. Required for the maturation of extramitochondrial Fe/S proteins.</text>
</comment>
<feature type="repeat" description="WD" evidence="4">
    <location>
        <begin position="160"/>
        <end position="192"/>
    </location>
</feature>
<evidence type="ECO:0000256" key="4">
    <source>
        <dbReference type="PROSITE-ProRule" id="PRU00221"/>
    </source>
</evidence>
<keyword evidence="1 4" id="KW-0853">WD repeat</keyword>
<dbReference type="InterPro" id="IPR028608">
    <property type="entry name" value="CIAO1/Cia1"/>
</dbReference>
<dbReference type="Pfam" id="PF00400">
    <property type="entry name" value="WD40"/>
    <property type="match status" value="7"/>
</dbReference>
<dbReference type="GO" id="GO:0016226">
    <property type="term" value="P:iron-sulfur cluster assembly"/>
    <property type="evidence" value="ECO:0007669"/>
    <property type="project" value="UniProtKB-UniRule"/>
</dbReference>
<dbReference type="SUPFAM" id="SSF50978">
    <property type="entry name" value="WD40 repeat-like"/>
    <property type="match status" value="1"/>
</dbReference>
<sequence length="361" mass="40202">MTLILVAELEGHKDRVWQLSWHPSGERLASCSGDRTVRIWAPSDPGLLSADSFPEKPAPGAWKALDQIESTHKRTVRSVAYEPTTGKQIATASFDGTTSIWEYDEYQGYECEATLEGHENEVKCVSWSPSGQLLATCGRDKSVWIWEAVGGGDFDCISVLMEHTHDVKFVTWHPTEEILASVSYDNTVRIWKEDDDDWYCTKILEGHTSTVWSADFSPDGSYLVTVSDDLTVKFWKAPSVKTSSEIEFVPDSGSWDLAYTVPAQAHTRPIYSVSWSHHASDSGNHGLVATGGGDNTLRIFKTVLNGGRDKTGFEATLVEELKNAHGQYDINCVKWNPCQKYSCWLATAGDDGVVRIWYYTA</sequence>
<comment type="similarity">
    <text evidence="3">Belongs to the WD repeat CIA1 family.</text>
</comment>
<evidence type="ECO:0000256" key="2">
    <source>
        <dbReference type="ARBA" id="ARBA00022737"/>
    </source>
</evidence>
<dbReference type="SMART" id="SM00320">
    <property type="entry name" value="WD40"/>
    <property type="match status" value="7"/>
</dbReference>
<evidence type="ECO:0000313" key="6">
    <source>
        <dbReference type="Proteomes" id="UP001150538"/>
    </source>
</evidence>
<dbReference type="PANTHER" id="PTHR19920">
    <property type="entry name" value="WD40 PROTEIN CIAO1"/>
    <property type="match status" value="1"/>
</dbReference>
<dbReference type="AlphaFoldDB" id="A0A9W8DW86"/>
<keyword evidence="2" id="KW-0677">Repeat</keyword>
<dbReference type="InterPro" id="IPR001680">
    <property type="entry name" value="WD40_rpt"/>
</dbReference>
<dbReference type="InterPro" id="IPR015943">
    <property type="entry name" value="WD40/YVTN_repeat-like_dom_sf"/>
</dbReference>
<dbReference type="PRINTS" id="PR00320">
    <property type="entry name" value="GPROTEINBRPT"/>
</dbReference>
<dbReference type="HAMAP" id="MF_03037">
    <property type="entry name" value="ciao1"/>
    <property type="match status" value="1"/>
</dbReference>
<dbReference type="PROSITE" id="PS50294">
    <property type="entry name" value="WD_REPEATS_REGION"/>
    <property type="match status" value="5"/>
</dbReference>
<dbReference type="PROSITE" id="PS50082">
    <property type="entry name" value="WD_REPEATS_2"/>
    <property type="match status" value="6"/>
</dbReference>
<feature type="repeat" description="WD" evidence="4">
    <location>
        <begin position="115"/>
        <end position="147"/>
    </location>
</feature>
<dbReference type="GO" id="GO:0097361">
    <property type="term" value="C:cytosolic [4Fe-4S] assembly targeting complex"/>
    <property type="evidence" value="ECO:0007669"/>
    <property type="project" value="InterPro"/>
</dbReference>
<dbReference type="OrthoDB" id="284782at2759"/>
<organism evidence="5 6">
    <name type="scientific">Mycoemilia scoparia</name>
    <dbReference type="NCBI Taxonomy" id="417184"/>
    <lineage>
        <taxon>Eukaryota</taxon>
        <taxon>Fungi</taxon>
        <taxon>Fungi incertae sedis</taxon>
        <taxon>Zoopagomycota</taxon>
        <taxon>Kickxellomycotina</taxon>
        <taxon>Kickxellomycetes</taxon>
        <taxon>Kickxellales</taxon>
        <taxon>Kickxellaceae</taxon>
        <taxon>Mycoemilia</taxon>
    </lineage>
</organism>
<comment type="caution">
    <text evidence="5">The sequence shown here is derived from an EMBL/GenBank/DDBJ whole genome shotgun (WGS) entry which is preliminary data.</text>
</comment>
<dbReference type="Proteomes" id="UP001150538">
    <property type="component" value="Unassembled WGS sequence"/>
</dbReference>
<keyword evidence="6" id="KW-1185">Reference proteome</keyword>
<dbReference type="CDD" id="cd00200">
    <property type="entry name" value="WD40"/>
    <property type="match status" value="1"/>
</dbReference>
<gene>
    <name evidence="3 5" type="primary">CIA1</name>
    <name evidence="5" type="ORF">H4219_001074</name>
</gene>
<proteinExistence type="inferred from homology"/>
<evidence type="ECO:0000256" key="1">
    <source>
        <dbReference type="ARBA" id="ARBA00022574"/>
    </source>
</evidence>
<evidence type="ECO:0000256" key="3">
    <source>
        <dbReference type="HAMAP-Rule" id="MF_03037"/>
    </source>
</evidence>
<dbReference type="InterPro" id="IPR020472">
    <property type="entry name" value="WD40_PAC1"/>
</dbReference>
<feature type="repeat" description="WD" evidence="4">
    <location>
        <begin position="9"/>
        <end position="40"/>
    </location>
</feature>
<name>A0A9W8DW86_9FUNG</name>
<dbReference type="EMBL" id="JANBPU010000009">
    <property type="protein sequence ID" value="KAJ1920837.1"/>
    <property type="molecule type" value="Genomic_DNA"/>
</dbReference>
<dbReference type="Gene3D" id="2.130.10.10">
    <property type="entry name" value="YVTN repeat-like/Quinoprotein amine dehydrogenase"/>
    <property type="match status" value="2"/>
</dbReference>
<evidence type="ECO:0000313" key="5">
    <source>
        <dbReference type="EMBL" id="KAJ1920837.1"/>
    </source>
</evidence>
<accession>A0A9W8DW86</accession>
<dbReference type="InterPro" id="IPR036322">
    <property type="entry name" value="WD40_repeat_dom_sf"/>
</dbReference>
<dbReference type="PANTHER" id="PTHR19920:SF0">
    <property type="entry name" value="CYTOSOLIC IRON-SULFUR PROTEIN ASSEMBLY PROTEIN CIAO1-RELATED"/>
    <property type="match status" value="1"/>
</dbReference>
<feature type="repeat" description="WD" evidence="4">
    <location>
        <begin position="345"/>
        <end position="361"/>
    </location>
</feature>
<feature type="repeat" description="WD" evidence="4">
    <location>
        <begin position="69"/>
        <end position="102"/>
    </location>
</feature>
<reference evidence="5" key="1">
    <citation type="submission" date="2022-07" db="EMBL/GenBank/DDBJ databases">
        <title>Phylogenomic reconstructions and comparative analyses of Kickxellomycotina fungi.</title>
        <authorList>
            <person name="Reynolds N.K."/>
            <person name="Stajich J.E."/>
            <person name="Barry K."/>
            <person name="Grigoriev I.V."/>
            <person name="Crous P."/>
            <person name="Smith M.E."/>
        </authorList>
    </citation>
    <scope>NUCLEOTIDE SEQUENCE</scope>
    <source>
        <strain evidence="5">NBRC 100468</strain>
    </source>
</reference>
<feature type="repeat" description="WD" evidence="4">
    <location>
        <begin position="204"/>
        <end position="245"/>
    </location>
</feature>